<evidence type="ECO:0000313" key="1">
    <source>
        <dbReference type="EMBL" id="KAI9912427.1"/>
    </source>
</evidence>
<comment type="caution">
    <text evidence="1">The sequence shown here is derived from an EMBL/GenBank/DDBJ whole genome shotgun (WGS) entry which is preliminary data.</text>
</comment>
<evidence type="ECO:0000313" key="2">
    <source>
        <dbReference type="Proteomes" id="UP001163321"/>
    </source>
</evidence>
<organism evidence="1 2">
    <name type="scientific">Peronosclerospora sorghi</name>
    <dbReference type="NCBI Taxonomy" id="230839"/>
    <lineage>
        <taxon>Eukaryota</taxon>
        <taxon>Sar</taxon>
        <taxon>Stramenopiles</taxon>
        <taxon>Oomycota</taxon>
        <taxon>Peronosporomycetes</taxon>
        <taxon>Peronosporales</taxon>
        <taxon>Peronosporaceae</taxon>
        <taxon>Peronosclerospora</taxon>
    </lineage>
</organism>
<reference evidence="1 2" key="1">
    <citation type="journal article" date="2022" name="bioRxiv">
        <title>The genome of the oomycete Peronosclerospora sorghi, a cosmopolitan pathogen of maize and sorghum, is inflated with dispersed pseudogenes.</title>
        <authorList>
            <person name="Fletcher K."/>
            <person name="Martin F."/>
            <person name="Isakeit T."/>
            <person name="Cavanaugh K."/>
            <person name="Magill C."/>
            <person name="Michelmore R."/>
        </authorList>
    </citation>
    <scope>NUCLEOTIDE SEQUENCE [LARGE SCALE GENOMIC DNA]</scope>
    <source>
        <strain evidence="1">P6</strain>
    </source>
</reference>
<dbReference type="Proteomes" id="UP001163321">
    <property type="component" value="Chromosome 4"/>
</dbReference>
<protein>
    <submittedName>
        <fullName evidence="1">Uncharacterized protein</fullName>
    </submittedName>
</protein>
<proteinExistence type="predicted"/>
<accession>A0ACC0W0Z5</accession>
<dbReference type="EMBL" id="CM047583">
    <property type="protein sequence ID" value="KAI9912427.1"/>
    <property type="molecule type" value="Genomic_DNA"/>
</dbReference>
<keyword evidence="2" id="KW-1185">Reference proteome</keyword>
<gene>
    <name evidence="1" type="ORF">PsorP6_006072</name>
</gene>
<sequence>MGVYRKLMENATSNVGHHPATLVWCKCVSVLRSAEAIAGKEEPDHSFSVFILHRVLAIDVEFMAERPRLRYLLYKLSSRMDS</sequence>
<name>A0ACC0W0Z5_9STRA</name>